<name>A0A3B0UC22_9ZZZZ</name>
<keyword evidence="3" id="KW-0949">S-adenosyl-L-methionine</keyword>
<evidence type="ECO:0000313" key="4">
    <source>
        <dbReference type="EMBL" id="VAW26630.1"/>
    </source>
</evidence>
<dbReference type="InterPro" id="IPR029063">
    <property type="entry name" value="SAM-dependent_MTases_sf"/>
</dbReference>
<dbReference type="NCBIfam" id="NF001244">
    <property type="entry name" value="PRK00216.1-5"/>
    <property type="match status" value="1"/>
</dbReference>
<dbReference type="Pfam" id="PF01209">
    <property type="entry name" value="Ubie_methyltran"/>
    <property type="match status" value="1"/>
</dbReference>
<keyword evidence="1 4" id="KW-0489">Methyltransferase</keyword>
<accession>A0A3B0UC22</accession>
<dbReference type="InterPro" id="IPR023576">
    <property type="entry name" value="UbiE/COQ5_MeTrFase_CS"/>
</dbReference>
<dbReference type="SUPFAM" id="SSF53335">
    <property type="entry name" value="S-adenosyl-L-methionine-dependent methyltransferases"/>
    <property type="match status" value="1"/>
</dbReference>
<dbReference type="EMBL" id="UOET01000047">
    <property type="protein sequence ID" value="VAW26630.1"/>
    <property type="molecule type" value="Genomic_DNA"/>
</dbReference>
<dbReference type="PANTHER" id="PTHR43591">
    <property type="entry name" value="METHYLTRANSFERASE"/>
    <property type="match status" value="1"/>
</dbReference>
<dbReference type="CDD" id="cd02440">
    <property type="entry name" value="AdoMet_MTases"/>
    <property type="match status" value="1"/>
</dbReference>
<dbReference type="GO" id="GO:0042181">
    <property type="term" value="P:ketone biosynthetic process"/>
    <property type="evidence" value="ECO:0007669"/>
    <property type="project" value="UniProtKB-ARBA"/>
</dbReference>
<organism evidence="4">
    <name type="scientific">hydrothermal vent metagenome</name>
    <dbReference type="NCBI Taxonomy" id="652676"/>
    <lineage>
        <taxon>unclassified sequences</taxon>
        <taxon>metagenomes</taxon>
        <taxon>ecological metagenomes</taxon>
    </lineage>
</organism>
<dbReference type="GO" id="GO:0032259">
    <property type="term" value="P:methylation"/>
    <property type="evidence" value="ECO:0007669"/>
    <property type="project" value="UniProtKB-KW"/>
</dbReference>
<dbReference type="PANTHER" id="PTHR43591:SF24">
    <property type="entry name" value="2-METHOXY-6-POLYPRENYL-1,4-BENZOQUINOL METHYLASE, MITOCHONDRIAL"/>
    <property type="match status" value="1"/>
</dbReference>
<dbReference type="AlphaFoldDB" id="A0A3B0UC22"/>
<evidence type="ECO:0000256" key="2">
    <source>
        <dbReference type="ARBA" id="ARBA00022679"/>
    </source>
</evidence>
<evidence type="ECO:0000256" key="3">
    <source>
        <dbReference type="ARBA" id="ARBA00022691"/>
    </source>
</evidence>
<gene>
    <name evidence="4" type="ORF">MNBD_BACTEROID07-1175</name>
</gene>
<dbReference type="EC" id="2.1.1.163" evidence="4"/>
<protein>
    <submittedName>
        <fullName evidence="4">Demethylmenaquinone methyltransferase</fullName>
        <ecNumber evidence="4">2.1.1.163</ecNumber>
    </submittedName>
</protein>
<evidence type="ECO:0000256" key="1">
    <source>
        <dbReference type="ARBA" id="ARBA00022603"/>
    </source>
</evidence>
<sequence length="235" mass="26584">MTQKTLAKKEMVQNMFNNIAPKYDLLNHLLSAGIDKGWRKKVRKALAGNHPEVILDVATGTGDLAIELAKLPVKKIIGIDIAEDMLDIGRKKIAKKGLDQIITLEPGDSEAIRYEDNYFDAITVAFGVRNYENLEKGLREMYRVLKPGKKVAILEFSKPSSFPMKNIYQFYFNYILPGIGRMVSKDSSAYTYLPQSVARFPENKEFMDVLLKVGFKNPLQNRLTFGIATLYLAVK</sequence>
<dbReference type="HAMAP" id="MF_01813">
    <property type="entry name" value="MenG_UbiE_methyltr"/>
    <property type="match status" value="1"/>
</dbReference>
<dbReference type="PROSITE" id="PS51608">
    <property type="entry name" value="SAM_MT_UBIE"/>
    <property type="match status" value="1"/>
</dbReference>
<dbReference type="PROSITE" id="PS01183">
    <property type="entry name" value="UBIE_1"/>
    <property type="match status" value="1"/>
</dbReference>
<dbReference type="InterPro" id="IPR004033">
    <property type="entry name" value="UbiE/COQ5_MeTrFase"/>
</dbReference>
<keyword evidence="2 4" id="KW-0808">Transferase</keyword>
<dbReference type="Gene3D" id="3.40.50.150">
    <property type="entry name" value="Vaccinia Virus protein VP39"/>
    <property type="match status" value="1"/>
</dbReference>
<proteinExistence type="inferred from homology"/>
<reference evidence="4" key="1">
    <citation type="submission" date="2018-06" db="EMBL/GenBank/DDBJ databases">
        <authorList>
            <person name="Zhirakovskaya E."/>
        </authorList>
    </citation>
    <scope>NUCLEOTIDE SEQUENCE</scope>
</reference>
<dbReference type="NCBIfam" id="TIGR01934">
    <property type="entry name" value="MenG_MenH_UbiE"/>
    <property type="match status" value="1"/>
</dbReference>
<dbReference type="GO" id="GO:0043770">
    <property type="term" value="F:demethylmenaquinone methyltransferase activity"/>
    <property type="evidence" value="ECO:0007669"/>
    <property type="project" value="UniProtKB-EC"/>
</dbReference>